<dbReference type="PANTHER" id="PTHR46268">
    <property type="entry name" value="STRESS RESPONSE PROTEIN NHAX"/>
    <property type="match status" value="1"/>
</dbReference>
<feature type="region of interest" description="Disordered" evidence="2">
    <location>
        <begin position="1"/>
        <end position="25"/>
    </location>
</feature>
<dbReference type="SUPFAM" id="SSF52402">
    <property type="entry name" value="Adenine nucleotide alpha hydrolases-like"/>
    <property type="match status" value="2"/>
</dbReference>
<dbReference type="AlphaFoldDB" id="A0A0A0JB85"/>
<dbReference type="PRINTS" id="PR01438">
    <property type="entry name" value="UNVRSLSTRESS"/>
</dbReference>
<comment type="similarity">
    <text evidence="1">Belongs to the universal stress protein A family.</text>
</comment>
<dbReference type="OrthoDB" id="3174546at2"/>
<dbReference type="eggNOG" id="COG0589">
    <property type="taxonomic scope" value="Bacteria"/>
</dbReference>
<feature type="domain" description="UspA" evidence="3">
    <location>
        <begin position="22"/>
        <end position="155"/>
    </location>
</feature>
<protein>
    <submittedName>
        <fullName evidence="4">Universal stress protein UspA</fullName>
    </submittedName>
</protein>
<evidence type="ECO:0000256" key="1">
    <source>
        <dbReference type="ARBA" id="ARBA00008791"/>
    </source>
</evidence>
<dbReference type="RefSeq" id="WP_052109561.1">
    <property type="nucleotide sequence ID" value="NZ_AVPJ01000004.1"/>
</dbReference>
<evidence type="ECO:0000259" key="3">
    <source>
        <dbReference type="Pfam" id="PF00582"/>
    </source>
</evidence>
<dbReference type="Proteomes" id="UP000030002">
    <property type="component" value="Unassembled WGS sequence"/>
</dbReference>
<evidence type="ECO:0000256" key="2">
    <source>
        <dbReference type="SAM" id="MobiDB-lite"/>
    </source>
</evidence>
<dbReference type="STRING" id="1385520.N802_14705"/>
<feature type="compositionally biased region" description="Basic and acidic residues" evidence="2">
    <location>
        <begin position="1"/>
        <end position="18"/>
    </location>
</feature>
<sequence>MTDLIERETRARASEKPSGRGIVAGYDETPESELALRWAAERALALGRRLTVVYAVDPLVPLRARSDRSAASPQAVHRAVREVAGRGAELVRHAHPTIDVRSIGVVGPPSAELVAMSEDAELVVVGRRRSARSGANLGSISFALGAHSRCPVVVVQGDGHATIGPEHPVVVGVDTSRSARRAVSFAAGVAAASDADLVIVSTWTPAEMEPWMSRLWPLGQADATGGVADRGRAEDCVAEALAQVRRTHPHVRASTRTLRAEADQGLLTTAAGAGLLVVGSRGRGGFVGLLLGSVSRAVLRLADLPVAVVRNGSL</sequence>
<keyword evidence="5" id="KW-1185">Reference proteome</keyword>
<evidence type="ECO:0000313" key="4">
    <source>
        <dbReference type="EMBL" id="KGN33287.1"/>
    </source>
</evidence>
<dbReference type="InterPro" id="IPR006015">
    <property type="entry name" value="Universal_stress_UspA"/>
</dbReference>
<comment type="caution">
    <text evidence="4">The sequence shown here is derived from an EMBL/GenBank/DDBJ whole genome shotgun (WGS) entry which is preliminary data.</text>
</comment>
<dbReference type="EMBL" id="AVPJ01000004">
    <property type="protein sequence ID" value="KGN33287.1"/>
    <property type="molecule type" value="Genomic_DNA"/>
</dbReference>
<dbReference type="Pfam" id="PF00582">
    <property type="entry name" value="Usp"/>
    <property type="match status" value="2"/>
</dbReference>
<name>A0A0A0JB85_9MICO</name>
<evidence type="ECO:0000313" key="5">
    <source>
        <dbReference type="Proteomes" id="UP000030002"/>
    </source>
</evidence>
<dbReference type="InterPro" id="IPR014729">
    <property type="entry name" value="Rossmann-like_a/b/a_fold"/>
</dbReference>
<proteinExistence type="inferred from homology"/>
<accession>A0A0A0JB85</accession>
<dbReference type="Gene3D" id="3.40.50.620">
    <property type="entry name" value="HUPs"/>
    <property type="match status" value="2"/>
</dbReference>
<dbReference type="InterPro" id="IPR006016">
    <property type="entry name" value="UspA"/>
</dbReference>
<dbReference type="PANTHER" id="PTHR46268:SF6">
    <property type="entry name" value="UNIVERSAL STRESS PROTEIN UP12"/>
    <property type="match status" value="1"/>
</dbReference>
<reference evidence="4 5" key="1">
    <citation type="submission" date="2013-08" db="EMBL/GenBank/DDBJ databases">
        <title>The genome sequence of Knoellia sinensis.</title>
        <authorList>
            <person name="Zhu W."/>
            <person name="Wang G."/>
        </authorList>
    </citation>
    <scope>NUCLEOTIDE SEQUENCE [LARGE SCALE GENOMIC DNA]</scope>
    <source>
        <strain evidence="4 5">KCTC 19936</strain>
    </source>
</reference>
<organism evidence="4 5">
    <name type="scientific">Knoellia sinensis KCTC 19936</name>
    <dbReference type="NCBI Taxonomy" id="1385520"/>
    <lineage>
        <taxon>Bacteria</taxon>
        <taxon>Bacillati</taxon>
        <taxon>Actinomycetota</taxon>
        <taxon>Actinomycetes</taxon>
        <taxon>Micrococcales</taxon>
        <taxon>Intrasporangiaceae</taxon>
        <taxon>Knoellia</taxon>
    </lineage>
</organism>
<gene>
    <name evidence="4" type="ORF">N802_14705</name>
</gene>
<feature type="domain" description="UspA" evidence="3">
    <location>
        <begin position="168"/>
        <end position="310"/>
    </location>
</feature>